<comment type="caution">
    <text evidence="2">The sequence shown here is derived from an EMBL/GenBank/DDBJ whole genome shotgun (WGS) entry which is preliminary data.</text>
</comment>
<dbReference type="Proteomes" id="UP000261023">
    <property type="component" value="Unassembled WGS sequence"/>
</dbReference>
<dbReference type="RefSeq" id="WP_117502424.1">
    <property type="nucleotide sequence ID" value="NZ_QTJW01000009.1"/>
</dbReference>
<evidence type="ECO:0000256" key="1">
    <source>
        <dbReference type="SAM" id="Phobius"/>
    </source>
</evidence>
<keyword evidence="1" id="KW-0472">Membrane</keyword>
<accession>A0A3E3DKS5</accession>
<organism evidence="2 3">
    <name type="scientific">Hungatella hathewayi</name>
    <dbReference type="NCBI Taxonomy" id="154046"/>
    <lineage>
        <taxon>Bacteria</taxon>
        <taxon>Bacillati</taxon>
        <taxon>Bacillota</taxon>
        <taxon>Clostridia</taxon>
        <taxon>Lachnospirales</taxon>
        <taxon>Lachnospiraceae</taxon>
        <taxon>Hungatella</taxon>
    </lineage>
</organism>
<feature type="transmembrane region" description="Helical" evidence="1">
    <location>
        <begin position="56"/>
        <end position="83"/>
    </location>
</feature>
<keyword evidence="1" id="KW-0812">Transmembrane</keyword>
<reference evidence="2 3" key="1">
    <citation type="submission" date="2018-08" db="EMBL/GenBank/DDBJ databases">
        <title>A genome reference for cultivated species of the human gut microbiota.</title>
        <authorList>
            <person name="Zou Y."/>
            <person name="Xue W."/>
            <person name="Luo G."/>
        </authorList>
    </citation>
    <scope>NUCLEOTIDE SEQUENCE [LARGE SCALE GENOMIC DNA]</scope>
    <source>
        <strain evidence="2 3">AF19-13AC</strain>
    </source>
</reference>
<gene>
    <name evidence="2" type="ORF">DWX31_15085</name>
</gene>
<dbReference type="EMBL" id="QTJW01000009">
    <property type="protein sequence ID" value="RGD69911.1"/>
    <property type="molecule type" value="Genomic_DNA"/>
</dbReference>
<dbReference type="AlphaFoldDB" id="A0A3E3DKS5"/>
<protein>
    <submittedName>
        <fullName evidence="2">Uncharacterized protein</fullName>
    </submittedName>
</protein>
<evidence type="ECO:0000313" key="3">
    <source>
        <dbReference type="Proteomes" id="UP000261023"/>
    </source>
</evidence>
<sequence length="85" mass="9399">MRRHKETEEEAVKRRQQMYGCNGKCYDRVIDPETGEGQYVICGGIDTCDETRVGEFIGTVGAVLFIVLAPIMFIAGIVALIVFGI</sequence>
<name>A0A3E3DKS5_9FIRM</name>
<proteinExistence type="predicted"/>
<keyword evidence="1" id="KW-1133">Transmembrane helix</keyword>
<evidence type="ECO:0000313" key="2">
    <source>
        <dbReference type="EMBL" id="RGD69911.1"/>
    </source>
</evidence>